<dbReference type="SUPFAM" id="SSF81321">
    <property type="entry name" value="Family A G protein-coupled receptor-like"/>
    <property type="match status" value="1"/>
</dbReference>
<evidence type="ECO:0000313" key="12">
    <source>
        <dbReference type="EMBL" id="ADY45282.1"/>
    </source>
</evidence>
<evidence type="ECO:0000256" key="1">
    <source>
        <dbReference type="ARBA" id="ARBA00004141"/>
    </source>
</evidence>
<dbReference type="GO" id="GO:0004983">
    <property type="term" value="F:neuropeptide Y receptor activity"/>
    <property type="evidence" value="ECO:0007669"/>
    <property type="project" value="InterPro"/>
</dbReference>
<evidence type="ECO:0000256" key="8">
    <source>
        <dbReference type="ARBA" id="ARBA00023224"/>
    </source>
</evidence>
<dbReference type="PANTHER" id="PTHR24235:SF18">
    <property type="entry name" value="G-PROTEIN COUPLED RECEPTORS FAMILY 1 PROFILE DOMAIN-CONTAINING PROTEIN"/>
    <property type="match status" value="1"/>
</dbReference>
<dbReference type="CDD" id="cd15203">
    <property type="entry name" value="7tmA_NPYR-like"/>
    <property type="match status" value="1"/>
</dbReference>
<feature type="domain" description="G-protein coupled receptors family 1 profile" evidence="11">
    <location>
        <begin position="44"/>
        <end position="311"/>
    </location>
</feature>
<keyword evidence="5 9" id="KW-0297">G-protein coupled receptor</keyword>
<dbReference type="PROSITE" id="PS00237">
    <property type="entry name" value="G_PROTEIN_RECEP_F1_1"/>
    <property type="match status" value="1"/>
</dbReference>
<name>F1L578_ASCSU</name>
<dbReference type="GO" id="GO:0005886">
    <property type="term" value="C:plasma membrane"/>
    <property type="evidence" value="ECO:0007669"/>
    <property type="project" value="TreeGrafter"/>
</dbReference>
<evidence type="ECO:0000256" key="4">
    <source>
        <dbReference type="ARBA" id="ARBA00022989"/>
    </source>
</evidence>
<reference evidence="12" key="1">
    <citation type="journal article" date="2011" name="Genome Res.">
        <title>Deep small RNA sequencing from the nematode Ascaris reveals conservation, functional diversification, and novel developmental profiles.</title>
        <authorList>
            <person name="Wang J."/>
            <person name="Czech B."/>
            <person name="Crunk A."/>
            <person name="Wallace A."/>
            <person name="Mitreva M."/>
            <person name="Hannon G.J."/>
            <person name="Davis R.E."/>
        </authorList>
    </citation>
    <scope>NUCLEOTIDE SEQUENCE</scope>
</reference>
<evidence type="ECO:0000256" key="3">
    <source>
        <dbReference type="ARBA" id="ARBA00022692"/>
    </source>
</evidence>
<dbReference type="PANTHER" id="PTHR24235">
    <property type="entry name" value="NEUROPEPTIDE Y RECEPTOR"/>
    <property type="match status" value="1"/>
</dbReference>
<keyword evidence="6 10" id="KW-0472">Membrane</keyword>
<dbReference type="GO" id="GO:0042923">
    <property type="term" value="F:neuropeptide binding"/>
    <property type="evidence" value="ECO:0007669"/>
    <property type="project" value="TreeGrafter"/>
</dbReference>
<feature type="transmembrane region" description="Helical" evidence="10">
    <location>
        <begin position="190"/>
        <end position="216"/>
    </location>
</feature>
<comment type="similarity">
    <text evidence="2 9">Belongs to the G-protein coupled receptor 1 family.</text>
</comment>
<dbReference type="SMART" id="SM01381">
    <property type="entry name" value="7TM_GPCR_Srsx"/>
    <property type="match status" value="1"/>
</dbReference>
<keyword evidence="3 9" id="KW-0812">Transmembrane</keyword>
<feature type="transmembrane region" description="Helical" evidence="10">
    <location>
        <begin position="290"/>
        <end position="314"/>
    </location>
</feature>
<dbReference type="EMBL" id="JI171599">
    <property type="protein sequence ID" value="ADY45282.1"/>
    <property type="molecule type" value="mRNA"/>
</dbReference>
<evidence type="ECO:0000256" key="2">
    <source>
        <dbReference type="ARBA" id="ARBA00010663"/>
    </source>
</evidence>
<dbReference type="InterPro" id="IPR000611">
    <property type="entry name" value="NPY_rcpt"/>
</dbReference>
<dbReference type="InterPro" id="IPR017452">
    <property type="entry name" value="GPCR_Rhodpsn_7TM"/>
</dbReference>
<feature type="transmembrane region" description="Helical" evidence="10">
    <location>
        <begin position="255"/>
        <end position="275"/>
    </location>
</feature>
<evidence type="ECO:0000259" key="11">
    <source>
        <dbReference type="PROSITE" id="PS50262"/>
    </source>
</evidence>
<keyword evidence="7 9" id="KW-0675">Receptor</keyword>
<evidence type="ECO:0000256" key="9">
    <source>
        <dbReference type="RuleBase" id="RU000688"/>
    </source>
</evidence>
<feature type="transmembrane region" description="Helical" evidence="10">
    <location>
        <begin position="64"/>
        <end position="87"/>
    </location>
</feature>
<sequence>MSNESCLDMNDELWRFRNDLTTQPAVMAIFALLYATIIVLGIFGNLCVILAIARTRSLQTVPNLFIFSLSCSDVVVCCISATITPITAFKKEWLFGVTLCSIAPFIAGISLCFSTFTLTAISVDRFLLICFPMKNALTKSHALILIAGICAMAACLSAPIMFKQRLQTFENFCGKFCTEDWGMDQSGRRIYGAIMVGVQFVVPLTIIVICYTAIAVKLGQGMLIKGKNSNYDWQVQMTDQQRAAVRRRQRTNRMLICMVVAFSASWLWSVLFNVLRDYDRLPDWMKIQEYLYGIATHCIAMTSTVWNPLLYAVLNPQLRAAFIRLMPSCLQSTTTFERCDQLTRNGTLLETGDRRDSTKMQQNVRQAISSAPGQYGATESSKGSPNVIIHLTTIGRDRYSRKFERCSFRSLVQRLSTKRENTSLVNNAHEFRRYSQQYQILSNSTSSGSPITASQLINDCQQIQHSFIKRSISHLHNESANCPFIIRSYSY</sequence>
<evidence type="ECO:0000256" key="7">
    <source>
        <dbReference type="ARBA" id="ARBA00023170"/>
    </source>
</evidence>
<accession>F1L578</accession>
<dbReference type="PRINTS" id="PR00237">
    <property type="entry name" value="GPCRRHODOPSN"/>
</dbReference>
<dbReference type="InterPro" id="IPR000276">
    <property type="entry name" value="GPCR_Rhodpsn"/>
</dbReference>
<dbReference type="GO" id="GO:0043005">
    <property type="term" value="C:neuron projection"/>
    <property type="evidence" value="ECO:0007669"/>
    <property type="project" value="TreeGrafter"/>
</dbReference>
<proteinExistence type="evidence at transcript level"/>
<dbReference type="AlphaFoldDB" id="F1L578"/>
<evidence type="ECO:0000256" key="10">
    <source>
        <dbReference type="SAM" id="Phobius"/>
    </source>
</evidence>
<dbReference type="Pfam" id="PF00001">
    <property type="entry name" value="7tm_1"/>
    <property type="match status" value="1"/>
</dbReference>
<keyword evidence="4 10" id="KW-1133">Transmembrane helix</keyword>
<evidence type="ECO:0000256" key="5">
    <source>
        <dbReference type="ARBA" id="ARBA00023040"/>
    </source>
</evidence>
<protein>
    <submittedName>
        <fullName evidence="12">Neuropeptide FF receptor 2</fullName>
    </submittedName>
</protein>
<evidence type="ECO:0000256" key="6">
    <source>
        <dbReference type="ARBA" id="ARBA00023136"/>
    </source>
</evidence>
<feature type="transmembrane region" description="Helical" evidence="10">
    <location>
        <begin position="142"/>
        <end position="162"/>
    </location>
</feature>
<dbReference type="PROSITE" id="PS50262">
    <property type="entry name" value="G_PROTEIN_RECEP_F1_2"/>
    <property type="match status" value="1"/>
</dbReference>
<comment type="subcellular location">
    <subcellularLocation>
        <location evidence="1">Membrane</location>
        <topology evidence="1">Multi-pass membrane protein</topology>
    </subcellularLocation>
</comment>
<dbReference type="Gene3D" id="1.20.1070.10">
    <property type="entry name" value="Rhodopsin 7-helix transmembrane proteins"/>
    <property type="match status" value="1"/>
</dbReference>
<dbReference type="PRINTS" id="PR01012">
    <property type="entry name" value="NRPEPTIDEYR"/>
</dbReference>
<feature type="transmembrane region" description="Helical" evidence="10">
    <location>
        <begin position="25"/>
        <end position="52"/>
    </location>
</feature>
<organism evidence="12">
    <name type="scientific">Ascaris suum</name>
    <name type="common">Pig roundworm</name>
    <name type="synonym">Ascaris lumbricoides</name>
    <dbReference type="NCBI Taxonomy" id="6253"/>
    <lineage>
        <taxon>Eukaryota</taxon>
        <taxon>Metazoa</taxon>
        <taxon>Ecdysozoa</taxon>
        <taxon>Nematoda</taxon>
        <taxon>Chromadorea</taxon>
        <taxon>Rhabditida</taxon>
        <taxon>Spirurina</taxon>
        <taxon>Ascaridomorpha</taxon>
        <taxon>Ascaridoidea</taxon>
        <taxon>Ascarididae</taxon>
        <taxon>Ascaris</taxon>
    </lineage>
</organism>
<keyword evidence="12" id="KW-0527">Neuropeptide</keyword>
<keyword evidence="8 9" id="KW-0807">Transducer</keyword>
<feature type="transmembrane region" description="Helical" evidence="10">
    <location>
        <begin position="93"/>
        <end position="121"/>
    </location>
</feature>